<evidence type="ECO:0000313" key="2">
    <source>
        <dbReference type="EMBL" id="MCI47685.1"/>
    </source>
</evidence>
<evidence type="ECO:0000256" key="1">
    <source>
        <dbReference type="SAM" id="MobiDB-lite"/>
    </source>
</evidence>
<reference evidence="2 3" key="1">
    <citation type="journal article" date="2018" name="Front. Plant Sci.">
        <title>Red Clover (Trifolium pratense) and Zigzag Clover (T. medium) - A Picture of Genomic Similarities and Differences.</title>
        <authorList>
            <person name="Dluhosova J."/>
            <person name="Istvanek J."/>
            <person name="Nedelnik J."/>
            <person name="Repkova J."/>
        </authorList>
    </citation>
    <scope>NUCLEOTIDE SEQUENCE [LARGE SCALE GENOMIC DNA]</scope>
    <source>
        <strain evidence="3">cv. 10/8</strain>
        <tissue evidence="2">Leaf</tissue>
    </source>
</reference>
<feature type="non-terminal residue" evidence="2">
    <location>
        <position position="47"/>
    </location>
</feature>
<sequence>MAIPSKGNAPAAAGGGVVEAVQPSPKKRKPLPAIKGEFWASLQVLLG</sequence>
<dbReference type="Proteomes" id="UP000265520">
    <property type="component" value="Unassembled WGS sequence"/>
</dbReference>
<dbReference type="EMBL" id="LXQA010375566">
    <property type="protein sequence ID" value="MCI47685.1"/>
    <property type="molecule type" value="Genomic_DNA"/>
</dbReference>
<dbReference type="AlphaFoldDB" id="A0A392SIA5"/>
<accession>A0A392SIA5</accession>
<keyword evidence="3" id="KW-1185">Reference proteome</keyword>
<feature type="region of interest" description="Disordered" evidence="1">
    <location>
        <begin position="1"/>
        <end position="29"/>
    </location>
</feature>
<protein>
    <submittedName>
        <fullName evidence="2">Uncharacterized protein</fullName>
    </submittedName>
</protein>
<name>A0A392SIA5_9FABA</name>
<comment type="caution">
    <text evidence="2">The sequence shown here is derived from an EMBL/GenBank/DDBJ whole genome shotgun (WGS) entry which is preliminary data.</text>
</comment>
<evidence type="ECO:0000313" key="3">
    <source>
        <dbReference type="Proteomes" id="UP000265520"/>
    </source>
</evidence>
<organism evidence="2 3">
    <name type="scientific">Trifolium medium</name>
    <dbReference type="NCBI Taxonomy" id="97028"/>
    <lineage>
        <taxon>Eukaryota</taxon>
        <taxon>Viridiplantae</taxon>
        <taxon>Streptophyta</taxon>
        <taxon>Embryophyta</taxon>
        <taxon>Tracheophyta</taxon>
        <taxon>Spermatophyta</taxon>
        <taxon>Magnoliopsida</taxon>
        <taxon>eudicotyledons</taxon>
        <taxon>Gunneridae</taxon>
        <taxon>Pentapetalae</taxon>
        <taxon>rosids</taxon>
        <taxon>fabids</taxon>
        <taxon>Fabales</taxon>
        <taxon>Fabaceae</taxon>
        <taxon>Papilionoideae</taxon>
        <taxon>50 kb inversion clade</taxon>
        <taxon>NPAAA clade</taxon>
        <taxon>Hologalegina</taxon>
        <taxon>IRL clade</taxon>
        <taxon>Trifolieae</taxon>
        <taxon>Trifolium</taxon>
    </lineage>
</organism>
<proteinExistence type="predicted"/>